<feature type="region of interest" description="Disordered" evidence="1">
    <location>
        <begin position="115"/>
        <end position="144"/>
    </location>
</feature>
<feature type="compositionally biased region" description="Gly residues" evidence="1">
    <location>
        <begin position="132"/>
        <end position="144"/>
    </location>
</feature>
<organism evidence="2 3">
    <name type="scientific">Thermothielavioides terrestris</name>
    <dbReference type="NCBI Taxonomy" id="2587410"/>
    <lineage>
        <taxon>Eukaryota</taxon>
        <taxon>Fungi</taxon>
        <taxon>Dikarya</taxon>
        <taxon>Ascomycota</taxon>
        <taxon>Pezizomycotina</taxon>
        <taxon>Sordariomycetes</taxon>
        <taxon>Sordariomycetidae</taxon>
        <taxon>Sordariales</taxon>
        <taxon>Chaetomiaceae</taxon>
        <taxon>Thermothielavioides</taxon>
    </lineage>
</organism>
<protein>
    <submittedName>
        <fullName evidence="2">2b733873-8a27-4520-a877-f787f815a20c</fullName>
    </submittedName>
</protein>
<sequence length="144" mass="13969">MAQHPQQPRQDPHPQRLAPAGEKRAAVSHTLEHSRRLGDGDAEEGDGAAGVGAQALGVGEGVGQRQAVEHDGAADVDQQVVVGEAVGGRAQAGRVVLDALDGGEQAPQLVGGLVGRGGGGAGRGRDVLDQLGGEGGGGGAGGGG</sequence>
<dbReference type="AlphaFoldDB" id="A0A446B965"/>
<evidence type="ECO:0000313" key="3">
    <source>
        <dbReference type="Proteomes" id="UP000289323"/>
    </source>
</evidence>
<dbReference type="Proteomes" id="UP000289323">
    <property type="component" value="Unassembled WGS sequence"/>
</dbReference>
<feature type="compositionally biased region" description="Basic and acidic residues" evidence="1">
    <location>
        <begin position="21"/>
        <end position="39"/>
    </location>
</feature>
<feature type="region of interest" description="Disordered" evidence="1">
    <location>
        <begin position="1"/>
        <end position="56"/>
    </location>
</feature>
<gene>
    <name evidence="2" type="ORF">TT172_LOCUS1475</name>
</gene>
<reference evidence="2 3" key="1">
    <citation type="submission" date="2018-04" db="EMBL/GenBank/DDBJ databases">
        <authorList>
            <person name="Huttner S."/>
            <person name="Dainat J."/>
        </authorList>
    </citation>
    <scope>NUCLEOTIDE SEQUENCE [LARGE SCALE GENOMIC DNA]</scope>
</reference>
<proteinExistence type="predicted"/>
<evidence type="ECO:0000313" key="2">
    <source>
        <dbReference type="EMBL" id="SPQ19056.1"/>
    </source>
</evidence>
<name>A0A446B965_9PEZI</name>
<accession>A0A446B965</accession>
<evidence type="ECO:0000256" key="1">
    <source>
        <dbReference type="SAM" id="MobiDB-lite"/>
    </source>
</evidence>
<dbReference type="EMBL" id="OUUZ01000001">
    <property type="protein sequence ID" value="SPQ19056.1"/>
    <property type="molecule type" value="Genomic_DNA"/>
</dbReference>